<gene>
    <name evidence="13" type="ORF">JCGZ_24177</name>
</gene>
<evidence type="ECO:0000256" key="7">
    <source>
        <dbReference type="ARBA" id="ARBA00047559"/>
    </source>
</evidence>
<evidence type="ECO:0000256" key="5">
    <source>
        <dbReference type="ARBA" id="ARBA00022777"/>
    </source>
</evidence>
<dbReference type="PANTHER" id="PTHR48016">
    <property type="entry name" value="MAP KINASE KINASE KINASE SSK2-RELATED-RELATED"/>
    <property type="match status" value="1"/>
</dbReference>
<feature type="region of interest" description="Disordered" evidence="11">
    <location>
        <begin position="148"/>
        <end position="168"/>
    </location>
</feature>
<evidence type="ECO:0000259" key="12">
    <source>
        <dbReference type="PROSITE" id="PS50011"/>
    </source>
</evidence>
<dbReference type="InterPro" id="IPR008271">
    <property type="entry name" value="Ser/Thr_kinase_AS"/>
</dbReference>
<dbReference type="InterPro" id="IPR050538">
    <property type="entry name" value="MAP_kinase_kinase_kinase"/>
</dbReference>
<keyword evidence="4 9" id="KW-0547">Nucleotide-binding</keyword>
<evidence type="ECO:0000256" key="4">
    <source>
        <dbReference type="ARBA" id="ARBA00022741"/>
    </source>
</evidence>
<reference evidence="13 14" key="1">
    <citation type="journal article" date="2014" name="PLoS ONE">
        <title>Global Analysis of Gene Expression Profiles in Physic Nut (Jatropha curcas L.) Seedlings Exposed to Salt Stress.</title>
        <authorList>
            <person name="Zhang L."/>
            <person name="Zhang C."/>
            <person name="Wu P."/>
            <person name="Chen Y."/>
            <person name="Li M."/>
            <person name="Jiang H."/>
            <person name="Wu G."/>
        </authorList>
    </citation>
    <scope>NUCLEOTIDE SEQUENCE [LARGE SCALE GENOMIC DNA]</scope>
    <source>
        <strain evidence="14">cv. GZQX0401</strain>
        <tissue evidence="13">Young leaves</tissue>
    </source>
</reference>
<evidence type="ECO:0000256" key="6">
    <source>
        <dbReference type="ARBA" id="ARBA00022840"/>
    </source>
</evidence>
<evidence type="ECO:0000256" key="11">
    <source>
        <dbReference type="SAM" id="MobiDB-lite"/>
    </source>
</evidence>
<dbReference type="SMART" id="SM00220">
    <property type="entry name" value="S_TKc"/>
    <property type="match status" value="1"/>
</dbReference>
<evidence type="ECO:0000256" key="2">
    <source>
        <dbReference type="ARBA" id="ARBA00012406"/>
    </source>
</evidence>
<dbReference type="Pfam" id="PF00069">
    <property type="entry name" value="Pkinase"/>
    <property type="match status" value="1"/>
</dbReference>
<dbReference type="InterPro" id="IPR000719">
    <property type="entry name" value="Prot_kinase_dom"/>
</dbReference>
<dbReference type="EC" id="2.7.11.25" evidence="2"/>
<evidence type="ECO:0000313" key="14">
    <source>
        <dbReference type="Proteomes" id="UP000027138"/>
    </source>
</evidence>
<feature type="binding site" evidence="9">
    <location>
        <position position="218"/>
    </location>
    <ligand>
        <name>ATP</name>
        <dbReference type="ChEBI" id="CHEBI:30616"/>
    </ligand>
</feature>
<dbReference type="Gene3D" id="1.10.510.10">
    <property type="entry name" value="Transferase(Phosphotransferase) domain 1"/>
    <property type="match status" value="1"/>
</dbReference>
<evidence type="ECO:0000256" key="1">
    <source>
        <dbReference type="ARBA" id="ARBA00006529"/>
    </source>
</evidence>
<keyword evidence="14" id="KW-1185">Reference proteome</keyword>
<dbReference type="PROSITE" id="PS00107">
    <property type="entry name" value="PROTEIN_KINASE_ATP"/>
    <property type="match status" value="1"/>
</dbReference>
<dbReference type="GO" id="GO:0005737">
    <property type="term" value="C:cytoplasm"/>
    <property type="evidence" value="ECO:0007669"/>
    <property type="project" value="TreeGrafter"/>
</dbReference>
<evidence type="ECO:0000256" key="9">
    <source>
        <dbReference type="PROSITE-ProRule" id="PRU10141"/>
    </source>
</evidence>
<dbReference type="PROSITE" id="PS00108">
    <property type="entry name" value="PROTEIN_KINASE_ST"/>
    <property type="match status" value="1"/>
</dbReference>
<dbReference type="Proteomes" id="UP000027138">
    <property type="component" value="Unassembled WGS sequence"/>
</dbReference>
<dbReference type="AlphaFoldDB" id="A0A067K1K7"/>
<dbReference type="PANTHER" id="PTHR48016:SF61">
    <property type="entry name" value="PROTEIN KINASE DOMAIN-CONTAINING PROTEIN"/>
    <property type="match status" value="1"/>
</dbReference>
<dbReference type="EMBL" id="KK914992">
    <property type="protein sequence ID" value="KDP25664.1"/>
    <property type="molecule type" value="Genomic_DNA"/>
</dbReference>
<dbReference type="PROSITE" id="PS50011">
    <property type="entry name" value="PROTEIN_KINASE_DOM"/>
    <property type="match status" value="1"/>
</dbReference>
<evidence type="ECO:0000256" key="8">
    <source>
        <dbReference type="ARBA" id="ARBA00048329"/>
    </source>
</evidence>
<dbReference type="GO" id="GO:0005524">
    <property type="term" value="F:ATP binding"/>
    <property type="evidence" value="ECO:0007669"/>
    <property type="project" value="UniProtKB-UniRule"/>
</dbReference>
<dbReference type="SUPFAM" id="SSF56112">
    <property type="entry name" value="Protein kinase-like (PK-like)"/>
    <property type="match status" value="1"/>
</dbReference>
<dbReference type="InterPro" id="IPR017441">
    <property type="entry name" value="Protein_kinase_ATP_BS"/>
</dbReference>
<dbReference type="GO" id="GO:0004709">
    <property type="term" value="F:MAP kinase kinase kinase activity"/>
    <property type="evidence" value="ECO:0007669"/>
    <property type="project" value="UniProtKB-EC"/>
</dbReference>
<name>A0A067K1K7_JATCU</name>
<organism evidence="13 14">
    <name type="scientific">Jatropha curcas</name>
    <name type="common">Barbados nut</name>
    <dbReference type="NCBI Taxonomy" id="180498"/>
    <lineage>
        <taxon>Eukaryota</taxon>
        <taxon>Viridiplantae</taxon>
        <taxon>Streptophyta</taxon>
        <taxon>Embryophyta</taxon>
        <taxon>Tracheophyta</taxon>
        <taxon>Spermatophyta</taxon>
        <taxon>Magnoliopsida</taxon>
        <taxon>eudicotyledons</taxon>
        <taxon>Gunneridae</taxon>
        <taxon>Pentapetalae</taxon>
        <taxon>rosids</taxon>
        <taxon>fabids</taxon>
        <taxon>Malpighiales</taxon>
        <taxon>Euphorbiaceae</taxon>
        <taxon>Crotonoideae</taxon>
        <taxon>Jatropheae</taxon>
        <taxon>Jatropha</taxon>
    </lineage>
</organism>
<keyword evidence="6 9" id="KW-0067">ATP-binding</keyword>
<comment type="catalytic activity">
    <reaction evidence="8">
        <text>L-seryl-[protein] + ATP = O-phospho-L-seryl-[protein] + ADP + H(+)</text>
        <dbReference type="Rhea" id="RHEA:17989"/>
        <dbReference type="Rhea" id="RHEA-COMP:9863"/>
        <dbReference type="Rhea" id="RHEA-COMP:11604"/>
        <dbReference type="ChEBI" id="CHEBI:15378"/>
        <dbReference type="ChEBI" id="CHEBI:29999"/>
        <dbReference type="ChEBI" id="CHEBI:30616"/>
        <dbReference type="ChEBI" id="CHEBI:83421"/>
        <dbReference type="ChEBI" id="CHEBI:456216"/>
        <dbReference type="EC" id="2.7.11.25"/>
    </reaction>
</comment>
<evidence type="ECO:0000256" key="3">
    <source>
        <dbReference type="ARBA" id="ARBA00022679"/>
    </source>
</evidence>
<dbReference type="OrthoDB" id="842188at2759"/>
<protein>
    <recommendedName>
        <fullName evidence="2">mitogen-activated protein kinase kinase kinase</fullName>
        <ecNumber evidence="2">2.7.11.25</ecNumber>
    </recommendedName>
</protein>
<evidence type="ECO:0000256" key="10">
    <source>
        <dbReference type="RuleBase" id="RU000304"/>
    </source>
</evidence>
<keyword evidence="5" id="KW-0418">Kinase</keyword>
<comment type="similarity">
    <text evidence="1">Belongs to the protein kinase superfamily. STE Ser/Thr protein kinase family. MAP kinase kinase kinase subfamily.</text>
</comment>
<evidence type="ECO:0000313" key="13">
    <source>
        <dbReference type="EMBL" id="KDP25664.1"/>
    </source>
</evidence>
<dbReference type="STRING" id="180498.A0A067K1K7"/>
<dbReference type="InterPro" id="IPR011009">
    <property type="entry name" value="Kinase-like_dom_sf"/>
</dbReference>
<feature type="domain" description="Protein kinase" evidence="12">
    <location>
        <begin position="189"/>
        <end position="387"/>
    </location>
</feature>
<proteinExistence type="inferred from homology"/>
<accession>A0A067K1K7</accession>
<comment type="catalytic activity">
    <reaction evidence="7">
        <text>L-threonyl-[protein] + ATP = O-phospho-L-threonyl-[protein] + ADP + H(+)</text>
        <dbReference type="Rhea" id="RHEA:46608"/>
        <dbReference type="Rhea" id="RHEA-COMP:11060"/>
        <dbReference type="Rhea" id="RHEA-COMP:11605"/>
        <dbReference type="ChEBI" id="CHEBI:15378"/>
        <dbReference type="ChEBI" id="CHEBI:30013"/>
        <dbReference type="ChEBI" id="CHEBI:30616"/>
        <dbReference type="ChEBI" id="CHEBI:61977"/>
        <dbReference type="ChEBI" id="CHEBI:456216"/>
        <dbReference type="EC" id="2.7.11.25"/>
    </reaction>
</comment>
<feature type="compositionally biased region" description="Basic and acidic residues" evidence="11">
    <location>
        <begin position="154"/>
        <end position="167"/>
    </location>
</feature>
<keyword evidence="3" id="KW-0808">Transferase</keyword>
<sequence length="387" mass="44199">MEQRLKALQVDHSAEGRINGLTQEGKIKEENVQHEWSLYLAILEELNFISKFLEGAEKEFWDVLKKTKVSIRALILRFADKTDHYDHWWLLEHNDVTDSESRMHLALLMISEVSRFANGFENVFGVPIKELMSFRGLEVEDINKVLHGPKRSNHNAEDTNGKRKREAEDDPLLSHYQRVKILGRNIKNWQRGSMLGSGSFGEVYKGIADPDPFLFAAKTVLLTDAQKVSSIEHEIDLLCQLHHENIVEYFGTKRKEANLYVFLEFVNGGSLDKVYREFPLNDSIVSYYTKQILKGLECLHEQKVVHGDIKCANLLLNENGVVKIADFGLAKVSELKNLRKSGRGTPAWCAPEVIDLTKYGGFGLEADIWSLGCTVLEMLTKEHPYCH</sequence>
<keyword evidence="10" id="KW-0723">Serine/threonine-protein kinase</keyword>